<gene>
    <name evidence="9" type="ORF">U9M48_021879</name>
</gene>
<dbReference type="SUPFAM" id="SSF52540">
    <property type="entry name" value="P-loop containing nucleoside triphosphate hydrolases"/>
    <property type="match status" value="1"/>
</dbReference>
<evidence type="ECO:0000256" key="3">
    <source>
        <dbReference type="ARBA" id="ARBA00022840"/>
    </source>
</evidence>
<feature type="signal peptide" evidence="7">
    <location>
        <begin position="1"/>
        <end position="32"/>
    </location>
</feature>
<evidence type="ECO:0000256" key="7">
    <source>
        <dbReference type="SAM" id="SignalP"/>
    </source>
</evidence>
<protein>
    <recommendedName>
        <fullName evidence="8">Kinesin motor domain-containing protein</fullName>
    </recommendedName>
</protein>
<dbReference type="InterPro" id="IPR027640">
    <property type="entry name" value="Kinesin-like_fam"/>
</dbReference>
<feature type="region of interest" description="Disordered" evidence="6">
    <location>
        <begin position="169"/>
        <end position="199"/>
    </location>
</feature>
<dbReference type="InterPro" id="IPR019821">
    <property type="entry name" value="Kinesin_motor_CS"/>
</dbReference>
<dbReference type="PROSITE" id="PS50067">
    <property type="entry name" value="KINESIN_MOTOR_2"/>
    <property type="match status" value="1"/>
</dbReference>
<dbReference type="PANTHER" id="PTHR47972:SF4">
    <property type="entry name" value="KINESIN-LIKE PROTEIN KIN-14L"/>
    <property type="match status" value="1"/>
</dbReference>
<evidence type="ECO:0000313" key="10">
    <source>
        <dbReference type="Proteomes" id="UP001341281"/>
    </source>
</evidence>
<keyword evidence="10" id="KW-1185">Reference proteome</keyword>
<keyword evidence="4" id="KW-0505">Motor protein</keyword>
<dbReference type="PRINTS" id="PR00380">
    <property type="entry name" value="KINESINHEAVY"/>
</dbReference>
<dbReference type="Gene3D" id="3.40.850.10">
    <property type="entry name" value="Kinesin motor domain"/>
    <property type="match status" value="1"/>
</dbReference>
<evidence type="ECO:0000256" key="5">
    <source>
        <dbReference type="PROSITE-ProRule" id="PRU00283"/>
    </source>
</evidence>
<evidence type="ECO:0000256" key="6">
    <source>
        <dbReference type="SAM" id="MobiDB-lite"/>
    </source>
</evidence>
<feature type="chain" id="PRO_5042889137" description="Kinesin motor domain-containing protein" evidence="7">
    <location>
        <begin position="33"/>
        <end position="199"/>
    </location>
</feature>
<organism evidence="9 10">
    <name type="scientific">Paspalum notatum var. saurae</name>
    <dbReference type="NCBI Taxonomy" id="547442"/>
    <lineage>
        <taxon>Eukaryota</taxon>
        <taxon>Viridiplantae</taxon>
        <taxon>Streptophyta</taxon>
        <taxon>Embryophyta</taxon>
        <taxon>Tracheophyta</taxon>
        <taxon>Spermatophyta</taxon>
        <taxon>Magnoliopsida</taxon>
        <taxon>Liliopsida</taxon>
        <taxon>Poales</taxon>
        <taxon>Poaceae</taxon>
        <taxon>PACMAD clade</taxon>
        <taxon>Panicoideae</taxon>
        <taxon>Andropogonodae</taxon>
        <taxon>Paspaleae</taxon>
        <taxon>Paspalinae</taxon>
        <taxon>Paspalum</taxon>
    </lineage>
</organism>
<dbReference type="GO" id="GO:0005874">
    <property type="term" value="C:microtubule"/>
    <property type="evidence" value="ECO:0007669"/>
    <property type="project" value="UniProtKB-KW"/>
</dbReference>
<dbReference type="GO" id="GO:0005524">
    <property type="term" value="F:ATP binding"/>
    <property type="evidence" value="ECO:0007669"/>
    <property type="project" value="UniProtKB-KW"/>
</dbReference>
<dbReference type="SMART" id="SM00129">
    <property type="entry name" value="KISc"/>
    <property type="match status" value="1"/>
</dbReference>
<dbReference type="Pfam" id="PF00225">
    <property type="entry name" value="Kinesin"/>
    <property type="match status" value="1"/>
</dbReference>
<name>A0AAQ3TIN8_PASNO</name>
<dbReference type="InterPro" id="IPR036961">
    <property type="entry name" value="Kinesin_motor_dom_sf"/>
</dbReference>
<keyword evidence="2" id="KW-0547">Nucleotide-binding</keyword>
<dbReference type="GO" id="GO:0008017">
    <property type="term" value="F:microtubule binding"/>
    <property type="evidence" value="ECO:0007669"/>
    <property type="project" value="InterPro"/>
</dbReference>
<comment type="similarity">
    <text evidence="5">Belongs to the TRAFAC class myosin-kinesin ATPase superfamily. Kinesin family.</text>
</comment>
<dbReference type="PROSITE" id="PS00411">
    <property type="entry name" value="KINESIN_MOTOR_1"/>
    <property type="match status" value="1"/>
</dbReference>
<dbReference type="PANTHER" id="PTHR47972">
    <property type="entry name" value="KINESIN-LIKE PROTEIN KLP-3"/>
    <property type="match status" value="1"/>
</dbReference>
<comment type="caution">
    <text evidence="5">Lacks conserved residue(s) required for the propagation of feature annotation.</text>
</comment>
<accession>A0AAQ3TIN8</accession>
<evidence type="ECO:0000256" key="1">
    <source>
        <dbReference type="ARBA" id="ARBA00022701"/>
    </source>
</evidence>
<evidence type="ECO:0000256" key="4">
    <source>
        <dbReference type="ARBA" id="ARBA00023175"/>
    </source>
</evidence>
<dbReference type="GO" id="GO:0003777">
    <property type="term" value="F:microtubule motor activity"/>
    <property type="evidence" value="ECO:0007669"/>
    <property type="project" value="InterPro"/>
</dbReference>
<proteinExistence type="inferred from homology"/>
<evidence type="ECO:0000313" key="9">
    <source>
        <dbReference type="EMBL" id="WVZ73593.1"/>
    </source>
</evidence>
<reference evidence="9 10" key="1">
    <citation type="submission" date="2024-02" db="EMBL/GenBank/DDBJ databases">
        <title>High-quality chromosome-scale genome assembly of Pensacola bahiagrass (Paspalum notatum Flugge var. saurae).</title>
        <authorList>
            <person name="Vega J.M."/>
            <person name="Podio M."/>
            <person name="Orjuela J."/>
            <person name="Siena L.A."/>
            <person name="Pessino S.C."/>
            <person name="Combes M.C."/>
            <person name="Mariac C."/>
            <person name="Albertini E."/>
            <person name="Pupilli F."/>
            <person name="Ortiz J.P.A."/>
            <person name="Leblanc O."/>
        </authorList>
    </citation>
    <scope>NUCLEOTIDE SEQUENCE [LARGE SCALE GENOMIC DNA]</scope>
    <source>
        <strain evidence="9">R1</strain>
        <tissue evidence="9">Leaf</tissue>
    </source>
</reference>
<dbReference type="InterPro" id="IPR027417">
    <property type="entry name" value="P-loop_NTPase"/>
</dbReference>
<keyword evidence="7" id="KW-0732">Signal</keyword>
<dbReference type="EMBL" id="CP144749">
    <property type="protein sequence ID" value="WVZ73593.1"/>
    <property type="molecule type" value="Genomic_DNA"/>
</dbReference>
<dbReference type="InterPro" id="IPR001752">
    <property type="entry name" value="Kinesin_motor_dom"/>
</dbReference>
<evidence type="ECO:0000259" key="8">
    <source>
        <dbReference type="PROSITE" id="PS50067"/>
    </source>
</evidence>
<sequence>MFAFNYPLITCWLAAINFVMLSCCILTVHVNGKDIAGNVSHSSLHLVDLAGSERVDRSAVTGDGLKKAQHINKSLSCLGDVINALAQKISHIPYRNSKLTQLLQSSLGGNAKTLMFAHISPEAESLVETLGTLKFAQRASSVEPGTAHANKESSEIRELKEQALASQELEKTSHKLKENTIATERTKQALDPTPTSHGD</sequence>
<dbReference type="GO" id="GO:0007018">
    <property type="term" value="P:microtubule-based movement"/>
    <property type="evidence" value="ECO:0007669"/>
    <property type="project" value="InterPro"/>
</dbReference>
<evidence type="ECO:0000256" key="2">
    <source>
        <dbReference type="ARBA" id="ARBA00022741"/>
    </source>
</evidence>
<feature type="compositionally biased region" description="Basic and acidic residues" evidence="6">
    <location>
        <begin position="169"/>
        <end position="188"/>
    </location>
</feature>
<dbReference type="AlphaFoldDB" id="A0AAQ3TIN8"/>
<keyword evidence="1" id="KW-0493">Microtubule</keyword>
<feature type="domain" description="Kinesin motor" evidence="8">
    <location>
        <begin position="1"/>
        <end position="142"/>
    </location>
</feature>
<dbReference type="Proteomes" id="UP001341281">
    <property type="component" value="Chromosome 05"/>
</dbReference>
<keyword evidence="3" id="KW-0067">ATP-binding</keyword>